<evidence type="ECO:0000313" key="3">
    <source>
        <dbReference type="EMBL" id="VFK75020.1"/>
    </source>
</evidence>
<dbReference type="AlphaFoldDB" id="A0A450XLC1"/>
<sequence>MTQEANQQTIILKNETGNAQGIASFVFGVLSLFLLAPIFVPLSVLLGVIGIIKKQLVWSILGLICAFIGFVTSPILLGIFGLASIGALL</sequence>
<reference evidence="2" key="1">
    <citation type="submission" date="2019-02" db="EMBL/GenBank/DDBJ databases">
        <authorList>
            <person name="Gruber-Vodicka R. H."/>
            <person name="Seah K. B. B."/>
        </authorList>
    </citation>
    <scope>NUCLEOTIDE SEQUENCE</scope>
    <source>
        <strain evidence="3">BECK_BZ198</strain>
        <strain evidence="2">BECK_BZ199</strain>
    </source>
</reference>
<gene>
    <name evidence="3" type="ORF">BECKMB1821H_GA0114242_101416</name>
    <name evidence="2" type="ORF">BECKMB1821I_GA0114274_101315</name>
</gene>
<protein>
    <submittedName>
        <fullName evidence="2">Uncharacterized protein</fullName>
    </submittedName>
</protein>
<keyword evidence="1" id="KW-0812">Transmembrane</keyword>
<evidence type="ECO:0000256" key="1">
    <source>
        <dbReference type="SAM" id="Phobius"/>
    </source>
</evidence>
<dbReference type="EMBL" id="CAADGH010000014">
    <property type="protein sequence ID" value="VFK75020.1"/>
    <property type="molecule type" value="Genomic_DNA"/>
</dbReference>
<organism evidence="2">
    <name type="scientific">Candidatus Kentrum sp. MB</name>
    <dbReference type="NCBI Taxonomy" id="2138164"/>
    <lineage>
        <taxon>Bacteria</taxon>
        <taxon>Pseudomonadati</taxon>
        <taxon>Pseudomonadota</taxon>
        <taxon>Gammaproteobacteria</taxon>
        <taxon>Candidatus Kentrum</taxon>
    </lineage>
</organism>
<accession>A0A450XLC1</accession>
<name>A0A450XLC1_9GAMM</name>
<feature type="transmembrane region" description="Helical" evidence="1">
    <location>
        <begin position="22"/>
        <end position="49"/>
    </location>
</feature>
<dbReference type="EMBL" id="CAADFQ010000013">
    <property type="protein sequence ID" value="VFK30019.1"/>
    <property type="molecule type" value="Genomic_DNA"/>
</dbReference>
<feature type="transmembrane region" description="Helical" evidence="1">
    <location>
        <begin position="56"/>
        <end position="83"/>
    </location>
</feature>
<evidence type="ECO:0000313" key="2">
    <source>
        <dbReference type="EMBL" id="VFK30019.1"/>
    </source>
</evidence>
<proteinExistence type="predicted"/>
<keyword evidence="1" id="KW-1133">Transmembrane helix</keyword>
<keyword evidence="1" id="KW-0472">Membrane</keyword>